<dbReference type="EMBL" id="CP019911">
    <property type="protein sequence ID" value="AQW29124.1"/>
    <property type="molecule type" value="Genomic_DNA"/>
</dbReference>
<sequence length="147" mass="15295">MYQDAFLQFSAAQAVTAAAASTNVIDWGVARDMGIGADLEIDIRCNVAAAAAGAATVQFQYQTADDAAFTTNVQTVVQTDAIPKASLVAGAAIPLHVDRSAPYAARRYARLYYNVGTGPLTAGSFTAGIVRSLQDPQTSYPSGFAVL</sequence>
<proteinExistence type="predicted"/>
<evidence type="ECO:0000313" key="2">
    <source>
        <dbReference type="Proteomes" id="UP000189628"/>
    </source>
</evidence>
<dbReference type="Pfam" id="PF21190">
    <property type="entry name" value="Bbp16"/>
    <property type="match status" value="1"/>
</dbReference>
<dbReference type="AlphaFoldDB" id="A0A1U9VEL2"/>
<dbReference type="InterPro" id="IPR048922">
    <property type="entry name" value="Bbp16"/>
</dbReference>
<reference evidence="1 2" key="1">
    <citation type="submission" date="2017-02" db="EMBL/GenBank/DDBJ databases">
        <title>Blood Disease Bacterium A2-HR MARDI.</title>
        <authorList>
            <person name="Badrun R."/>
            <person name="Abu Bakar N."/>
            <person name="Laboh R."/>
        </authorList>
    </citation>
    <scope>NUCLEOTIDE SEQUENCE [LARGE SCALE GENOMIC DNA]</scope>
    <source>
        <strain evidence="1 2">A2-HR MARDI</strain>
    </source>
</reference>
<name>A0A1U9VEL2_9RALS</name>
<accession>A0A1U9VEL2</accession>
<gene>
    <name evidence="1" type="ORF">B0B51_03245</name>
</gene>
<evidence type="ECO:0000313" key="1">
    <source>
        <dbReference type="EMBL" id="AQW29124.1"/>
    </source>
</evidence>
<dbReference type="RefSeq" id="WP_078221869.1">
    <property type="nucleotide sequence ID" value="NZ_CP019911.1"/>
</dbReference>
<dbReference type="Gene3D" id="2.60.120.1110">
    <property type="match status" value="1"/>
</dbReference>
<protein>
    <submittedName>
        <fullName evidence="1">Uncharacterized protein</fullName>
    </submittedName>
</protein>
<dbReference type="Proteomes" id="UP000189628">
    <property type="component" value="Chromosome"/>
</dbReference>
<organism evidence="1 2">
    <name type="scientific">blood disease bacterium A2-HR MARDI</name>
    <dbReference type="NCBI Taxonomy" id="1944648"/>
    <lineage>
        <taxon>Bacteria</taxon>
        <taxon>Pseudomonadati</taxon>
        <taxon>Pseudomonadota</taxon>
        <taxon>Betaproteobacteria</taxon>
        <taxon>Burkholderiales</taxon>
        <taxon>Burkholderiaceae</taxon>
        <taxon>Ralstonia</taxon>
        <taxon>Ralstonia solanacearum species complex</taxon>
    </lineage>
</organism>